<feature type="region of interest" description="Disordered" evidence="3">
    <location>
        <begin position="262"/>
        <end position="283"/>
    </location>
</feature>
<evidence type="ECO:0000256" key="1">
    <source>
        <dbReference type="ARBA" id="ARBA00022729"/>
    </source>
</evidence>
<keyword evidence="1" id="KW-0732">Signal</keyword>
<dbReference type="Pfam" id="PF00553">
    <property type="entry name" value="CBM_2"/>
    <property type="match status" value="1"/>
</dbReference>
<name>A0ABV1XQD2_9ACTN</name>
<keyword evidence="4" id="KW-1133">Transmembrane helix</keyword>
<gene>
    <name evidence="6" type="ORF">ABT384_14280</name>
</gene>
<keyword evidence="4" id="KW-0812">Transmembrane</keyword>
<dbReference type="RefSeq" id="WP_190068184.1">
    <property type="nucleotide sequence ID" value="NZ_BNBM01000001.1"/>
</dbReference>
<feature type="transmembrane region" description="Helical" evidence="4">
    <location>
        <begin position="233"/>
        <end position="252"/>
    </location>
</feature>
<keyword evidence="7" id="KW-1185">Reference proteome</keyword>
<organism evidence="6 7">
    <name type="scientific">Streptomyces lanatus</name>
    <dbReference type="NCBI Taxonomy" id="66900"/>
    <lineage>
        <taxon>Bacteria</taxon>
        <taxon>Bacillati</taxon>
        <taxon>Actinomycetota</taxon>
        <taxon>Actinomycetes</taxon>
        <taxon>Kitasatosporales</taxon>
        <taxon>Streptomycetaceae</taxon>
        <taxon>Streptomyces</taxon>
    </lineage>
</organism>
<dbReference type="PROSITE" id="PS51173">
    <property type="entry name" value="CBM2"/>
    <property type="match status" value="1"/>
</dbReference>
<protein>
    <submittedName>
        <fullName evidence="6">Cellulose-binding domain-containing protein</fullName>
    </submittedName>
</protein>
<reference evidence="6 7" key="1">
    <citation type="submission" date="2024-06" db="EMBL/GenBank/DDBJ databases">
        <title>The Natural Products Discovery Center: Release of the First 8490 Sequenced Strains for Exploring Actinobacteria Biosynthetic Diversity.</title>
        <authorList>
            <person name="Kalkreuter E."/>
            <person name="Kautsar S.A."/>
            <person name="Yang D."/>
            <person name="Bader C.D."/>
            <person name="Teijaro C.N."/>
            <person name="Fluegel L."/>
            <person name="Davis C.M."/>
            <person name="Simpson J.R."/>
            <person name="Lauterbach L."/>
            <person name="Steele A.D."/>
            <person name="Gui C."/>
            <person name="Meng S."/>
            <person name="Li G."/>
            <person name="Viehrig K."/>
            <person name="Ye F."/>
            <person name="Su P."/>
            <person name="Kiefer A.F."/>
            <person name="Nichols A."/>
            <person name="Cepeda A.J."/>
            <person name="Yan W."/>
            <person name="Fan B."/>
            <person name="Jiang Y."/>
            <person name="Adhikari A."/>
            <person name="Zheng C.-J."/>
            <person name="Schuster L."/>
            <person name="Cowan T.M."/>
            <person name="Smanski M.J."/>
            <person name="Chevrette M.G."/>
            <person name="De Carvalho L.P.S."/>
            <person name="Shen B."/>
        </authorList>
    </citation>
    <scope>NUCLEOTIDE SEQUENCE [LARGE SCALE GENOMIC DNA]</scope>
    <source>
        <strain evidence="6 7">NPDC000155</strain>
    </source>
</reference>
<evidence type="ECO:0000313" key="6">
    <source>
        <dbReference type="EMBL" id="MER7373814.1"/>
    </source>
</evidence>
<dbReference type="InterPro" id="IPR008965">
    <property type="entry name" value="CBM2/CBM3_carb-bd_dom_sf"/>
</dbReference>
<feature type="region of interest" description="Disordered" evidence="3">
    <location>
        <begin position="314"/>
        <end position="391"/>
    </location>
</feature>
<dbReference type="InterPro" id="IPR001919">
    <property type="entry name" value="CBD2"/>
</dbReference>
<keyword evidence="2" id="KW-0624">Polysaccharide degradation</keyword>
<evidence type="ECO:0000313" key="7">
    <source>
        <dbReference type="Proteomes" id="UP001486207"/>
    </source>
</evidence>
<dbReference type="EMBL" id="JBEPFB010000005">
    <property type="protein sequence ID" value="MER7373814.1"/>
    <property type="molecule type" value="Genomic_DNA"/>
</dbReference>
<keyword evidence="4" id="KW-0472">Membrane</keyword>
<dbReference type="Proteomes" id="UP001486207">
    <property type="component" value="Unassembled WGS sequence"/>
</dbReference>
<evidence type="ECO:0000256" key="3">
    <source>
        <dbReference type="SAM" id="MobiDB-lite"/>
    </source>
</evidence>
<evidence type="ECO:0000256" key="4">
    <source>
        <dbReference type="SAM" id="Phobius"/>
    </source>
</evidence>
<evidence type="ECO:0000256" key="2">
    <source>
        <dbReference type="ARBA" id="ARBA00023326"/>
    </source>
</evidence>
<proteinExistence type="predicted"/>
<dbReference type="InterPro" id="IPR012291">
    <property type="entry name" value="CBM2_carb-bd_dom_sf"/>
</dbReference>
<feature type="compositionally biased region" description="Polar residues" evidence="3">
    <location>
        <begin position="337"/>
        <end position="349"/>
    </location>
</feature>
<accession>A0ABV1XQD2</accession>
<dbReference type="Gene3D" id="2.60.40.290">
    <property type="match status" value="1"/>
</dbReference>
<feature type="compositionally biased region" description="Basic and acidic residues" evidence="3">
    <location>
        <begin position="356"/>
        <end position="365"/>
    </location>
</feature>
<dbReference type="SMART" id="SM00637">
    <property type="entry name" value="CBD_II"/>
    <property type="match status" value="1"/>
</dbReference>
<keyword evidence="2" id="KW-0119">Carbohydrate metabolism</keyword>
<dbReference type="SUPFAM" id="SSF49384">
    <property type="entry name" value="Carbohydrate-binding domain"/>
    <property type="match status" value="1"/>
</dbReference>
<evidence type="ECO:0000259" key="5">
    <source>
        <dbReference type="PROSITE" id="PS51173"/>
    </source>
</evidence>
<sequence length="494" mass="52239">MPDLPTPQDATEAALFSECWDAVLSYADLCTAGSAAANQLAAEAFSAGIREAREAETITFRSAGRRPARLPRIPLLLTAVRTTAAAWEQNGQGHDLDPDLRLWLNSEKAARYSGPPLQRPLALRGLRDMQEPDATLLWLAEVEALPQTVAARRLGLDPATVADELAQVRGLFRDRCQRNQLDTPMDAQCRSYARLLDAVTRSTAADTPGDLSRHLATCVQCAEAAACLRLNGAGLPAALAGGVLGWGGLAYLERRRRAAEVRGAGRPDPADGEAGPPNPGAHKARVVRSGLLVAAVLVSALALAVSMMPGGSTGDGATAGGDPSDRQPVADPGFTLPVTSSASRSPSETATDDDAPEPHPSRKNPDPSPQGTKSSTAHEDDPEPSESAEPDCTVDYDLVNEWPDGFQVTITVTTERALTDWRVAWSFRDGQKVGQMWDASFAQNGSRVTATAADYNKTVTPGGRLAFGFLASWEGENSAGYDFALNGRDCATTG</sequence>
<comment type="caution">
    <text evidence="6">The sequence shown here is derived from an EMBL/GenBank/DDBJ whole genome shotgun (WGS) entry which is preliminary data.</text>
</comment>
<feature type="transmembrane region" description="Helical" evidence="4">
    <location>
        <begin position="290"/>
        <end position="308"/>
    </location>
</feature>
<feature type="domain" description="CBM2" evidence="5">
    <location>
        <begin position="385"/>
        <end position="493"/>
    </location>
</feature>
<feature type="compositionally biased region" description="Acidic residues" evidence="3">
    <location>
        <begin position="380"/>
        <end position="391"/>
    </location>
</feature>